<evidence type="ECO:0000256" key="2">
    <source>
        <dbReference type="SAM" id="MobiDB-lite"/>
    </source>
</evidence>
<dbReference type="HOGENOM" id="CLU_433593_0_0_1"/>
<dbReference type="RefSeq" id="XP_004178071.1">
    <property type="nucleotide sequence ID" value="XM_004178023.1"/>
</dbReference>
<keyword evidence="1" id="KW-0175">Coiled coil</keyword>
<feature type="compositionally biased region" description="Low complexity" evidence="2">
    <location>
        <begin position="199"/>
        <end position="212"/>
    </location>
</feature>
<name>I2GWQ0_HENB6</name>
<organism evidence="3 4">
    <name type="scientific">Henningerozyma blattae (strain ATCC 34711 / CBS 6284 / DSM 70876 / NBRC 10599 / NRRL Y-10934 / UCD 77-7)</name>
    <name type="common">Yeast</name>
    <name type="synonym">Tetrapisispora blattae</name>
    <dbReference type="NCBI Taxonomy" id="1071380"/>
    <lineage>
        <taxon>Eukaryota</taxon>
        <taxon>Fungi</taxon>
        <taxon>Dikarya</taxon>
        <taxon>Ascomycota</taxon>
        <taxon>Saccharomycotina</taxon>
        <taxon>Saccharomycetes</taxon>
        <taxon>Saccharomycetales</taxon>
        <taxon>Saccharomycetaceae</taxon>
        <taxon>Henningerozyma</taxon>
    </lineage>
</organism>
<dbReference type="EMBL" id="HE806316">
    <property type="protein sequence ID" value="CCH58552.1"/>
    <property type="molecule type" value="Genomic_DNA"/>
</dbReference>
<accession>I2GWQ0</accession>
<proteinExistence type="predicted"/>
<dbReference type="Pfam" id="PF08505">
    <property type="entry name" value="MMR1"/>
    <property type="match status" value="1"/>
</dbReference>
<dbReference type="STRING" id="1071380.I2GWQ0"/>
<feature type="coiled-coil region" evidence="1">
    <location>
        <begin position="397"/>
        <end position="424"/>
    </location>
</feature>
<evidence type="ECO:0000313" key="3">
    <source>
        <dbReference type="EMBL" id="CCH58552.1"/>
    </source>
</evidence>
<sequence>MFSSPIQKGCLTPPMSPMRVSSLDDTNFGGGGGGGTANNVSGTNNTFHQLLGTPPKLSLNSIGTYKTSLSKLNNQRTRRLSDPSIKENLNPSSLLFFKNTPLMFNKDEIKKPHNQTPLLSSILMQQAVNDSQKNSKNNLDSNNLDGKDKKKQDIKQCLMRTQWNKQTHTQNPLNDENANLDILEKKKKKKTPKKKKSNSPKANSKSRENLILNSNSNINTNTITNSNTNATPDVIATPLTNPSSNVSANPNVLKNSVNKISLPKRSKVPTYSNVVPQEIPDYQTRFISRMTSPVNERIFTDLSELTSNSLTLENSSDLMISNPVEQFPVDKNGFVKINNPKHNRYSFISSASTDVDFDWFNQMNLQSNNNYLNLQRNSMIQQQQQQQQQPNLSNTTASKIDNRIEQLEQEIANLRAQNMQLMKTITTTNESVMDSCYNSNNHNNPIFNNSRHLSPQSTLQNHFIDNEYNETESFISSERHASQLERKLQSLEDSIREYKSMLNSIIENSNQSQNSNNYTTTGGQIGNQLAHNYSTNESVYSNTIYSEPISARTNSTVLTSIMENSTSYRNENPINNNNSMNQLMSPPTLMDKSKNIQSTRTTSDTSSERRSVLRQTPKRKMGLQLHLQIHK</sequence>
<feature type="coiled-coil region" evidence="1">
    <location>
        <begin position="474"/>
        <end position="508"/>
    </location>
</feature>
<dbReference type="InParanoid" id="I2GWQ0"/>
<feature type="region of interest" description="Disordered" evidence="2">
    <location>
        <begin position="130"/>
        <end position="152"/>
    </location>
</feature>
<dbReference type="FunCoup" id="I2GWQ0">
    <property type="interactions" value="41"/>
</dbReference>
<feature type="compositionally biased region" description="Basic residues" evidence="2">
    <location>
        <begin position="185"/>
        <end position="198"/>
    </location>
</feature>
<dbReference type="OMA" id="SERHASQ"/>
<dbReference type="InterPro" id="IPR013712">
    <property type="entry name" value="MMR1"/>
</dbReference>
<evidence type="ECO:0000313" key="4">
    <source>
        <dbReference type="Proteomes" id="UP000002866"/>
    </source>
</evidence>
<dbReference type="AlphaFoldDB" id="I2GWQ0"/>
<feature type="region of interest" description="Disordered" evidence="2">
    <location>
        <begin position="570"/>
        <end position="631"/>
    </location>
</feature>
<evidence type="ECO:0000256" key="1">
    <source>
        <dbReference type="SAM" id="Coils"/>
    </source>
</evidence>
<protein>
    <submittedName>
        <fullName evidence="3">Uncharacterized protein</fullName>
    </submittedName>
</protein>
<gene>
    <name evidence="3" type="primary">TBLA0A07620</name>
    <name evidence="3" type="ORF">TBLA_0A07620</name>
</gene>
<dbReference type="GeneID" id="14492723"/>
<dbReference type="KEGG" id="tbl:TBLA_0A07620"/>
<keyword evidence="4" id="KW-1185">Reference proteome</keyword>
<dbReference type="OrthoDB" id="4035554at2759"/>
<feature type="region of interest" description="Disordered" evidence="2">
    <location>
        <begin position="185"/>
        <end position="212"/>
    </location>
</feature>
<feature type="compositionally biased region" description="Low complexity" evidence="2">
    <location>
        <begin position="130"/>
        <end position="144"/>
    </location>
</feature>
<feature type="compositionally biased region" description="Low complexity" evidence="2">
    <location>
        <begin position="570"/>
        <end position="581"/>
    </location>
</feature>
<dbReference type="Proteomes" id="UP000002866">
    <property type="component" value="Chromosome 1"/>
</dbReference>
<reference evidence="3 4" key="1">
    <citation type="journal article" date="2011" name="Proc. Natl. Acad. Sci. U.S.A.">
        <title>Evolutionary erosion of yeast sex chromosomes by mating-type switching accidents.</title>
        <authorList>
            <person name="Gordon J.L."/>
            <person name="Armisen D."/>
            <person name="Proux-Wera E."/>
            <person name="Oheigeartaigh S.S."/>
            <person name="Byrne K.P."/>
            <person name="Wolfe K.H."/>
        </authorList>
    </citation>
    <scope>NUCLEOTIDE SEQUENCE [LARGE SCALE GENOMIC DNA]</scope>
    <source>
        <strain evidence="4">ATCC 34711 / CBS 6284 / DSM 70876 / NBRC 10599 / NRRL Y-10934 / UCD 77-7</strain>
    </source>
</reference>